<keyword evidence="1" id="KW-0175">Coiled coil</keyword>
<evidence type="ECO:0000313" key="3">
    <source>
        <dbReference type="Proteomes" id="UP001174677"/>
    </source>
</evidence>
<dbReference type="EMBL" id="JARPOI010000007">
    <property type="protein sequence ID" value="KAJ9177268.1"/>
    <property type="molecule type" value="Genomic_DNA"/>
</dbReference>
<name>A0ABQ9MCB9_HEVBR</name>
<proteinExistence type="predicted"/>
<protein>
    <submittedName>
        <fullName evidence="2">Uncharacterized protein</fullName>
    </submittedName>
</protein>
<gene>
    <name evidence="2" type="ORF">P3X46_012504</name>
</gene>
<sequence>MVAATADATSKSQDDDSQEILANVNRLYLAIVGGEKKRRVYSLGSHVSTLYPDSFSSSATSCRTVAVTNHVADDRIRVLEEEIMRMREDQERIIQQRVEEEILHLKQQSDEQFHSLQEEMKSMTRQMVSSSGPSSDSIDLIIKAHQICNMILFIYIC</sequence>
<keyword evidence="3" id="KW-1185">Reference proteome</keyword>
<organism evidence="2 3">
    <name type="scientific">Hevea brasiliensis</name>
    <name type="common">Para rubber tree</name>
    <name type="synonym">Siphonia brasiliensis</name>
    <dbReference type="NCBI Taxonomy" id="3981"/>
    <lineage>
        <taxon>Eukaryota</taxon>
        <taxon>Viridiplantae</taxon>
        <taxon>Streptophyta</taxon>
        <taxon>Embryophyta</taxon>
        <taxon>Tracheophyta</taxon>
        <taxon>Spermatophyta</taxon>
        <taxon>Magnoliopsida</taxon>
        <taxon>eudicotyledons</taxon>
        <taxon>Gunneridae</taxon>
        <taxon>Pentapetalae</taxon>
        <taxon>rosids</taxon>
        <taxon>fabids</taxon>
        <taxon>Malpighiales</taxon>
        <taxon>Euphorbiaceae</taxon>
        <taxon>Crotonoideae</taxon>
        <taxon>Micrandreae</taxon>
        <taxon>Hevea</taxon>
    </lineage>
</organism>
<accession>A0ABQ9MCB9</accession>
<evidence type="ECO:0000256" key="1">
    <source>
        <dbReference type="SAM" id="Coils"/>
    </source>
</evidence>
<reference evidence="2" key="1">
    <citation type="journal article" date="2023" name="Plant Biotechnol. J.">
        <title>Chromosome-level wild Hevea brasiliensis genome provides new tools for genomic-assisted breeding and valuable loci to elevate rubber yield.</title>
        <authorList>
            <person name="Cheng H."/>
            <person name="Song X."/>
            <person name="Hu Y."/>
            <person name="Wu T."/>
            <person name="Yang Q."/>
            <person name="An Z."/>
            <person name="Feng S."/>
            <person name="Deng Z."/>
            <person name="Wu W."/>
            <person name="Zeng X."/>
            <person name="Tu M."/>
            <person name="Wang X."/>
            <person name="Huang H."/>
        </authorList>
    </citation>
    <scope>NUCLEOTIDE SEQUENCE</scope>
    <source>
        <strain evidence="2">MT/VB/25A 57/8</strain>
    </source>
</reference>
<evidence type="ECO:0000313" key="2">
    <source>
        <dbReference type="EMBL" id="KAJ9177268.1"/>
    </source>
</evidence>
<dbReference type="Proteomes" id="UP001174677">
    <property type="component" value="Chromosome 7"/>
</dbReference>
<feature type="coiled-coil region" evidence="1">
    <location>
        <begin position="69"/>
        <end position="126"/>
    </location>
</feature>
<comment type="caution">
    <text evidence="2">The sequence shown here is derived from an EMBL/GenBank/DDBJ whole genome shotgun (WGS) entry which is preliminary data.</text>
</comment>